<dbReference type="AlphaFoldDB" id="A0A221MBL3"/>
<protein>
    <recommendedName>
        <fullName evidence="3">Sporulation protein YtxC</fullName>
    </recommendedName>
</protein>
<dbReference type="Pfam" id="PF08812">
    <property type="entry name" value="YtxC"/>
    <property type="match status" value="1"/>
</dbReference>
<dbReference type="InterPro" id="IPR014199">
    <property type="entry name" value="Spore_YtxC"/>
</dbReference>
<gene>
    <name evidence="1" type="ORF">CFK40_08415</name>
</gene>
<keyword evidence="2" id="KW-1185">Reference proteome</keyword>
<dbReference type="EMBL" id="CP022437">
    <property type="protein sequence ID" value="ASN05034.1"/>
    <property type="molecule type" value="Genomic_DNA"/>
</dbReference>
<dbReference type="RefSeq" id="WP_089531885.1">
    <property type="nucleotide sequence ID" value="NZ_CP022437.1"/>
</dbReference>
<proteinExistence type="predicted"/>
<sequence length="283" mass="32960">MLDIYMESDKEVISFCESLFQINKKIELHWKTSEEWGNHLQIEIEEVDDTSLDSIARALVDVFMHHRLSNMIRSVIQGVYYYTNHDEIDKILDLTHWIITGGDDENIDLTDTEDPGLFLESLFITMIKSSGTVHYDSLVKFRIKPFKELIKCFTGLAIDELKREEDHLSFVNALREYIAKKKALIPTIYMIQGDPFTFFNSNGKRITNMELHMIMQQEPLYIVGLDSNEKNLSPLIAMAPETIKIYGDNPVEPKTLTIINVFQERVEFEPLVNFPFPQYLKKL</sequence>
<dbReference type="Proteomes" id="UP000204391">
    <property type="component" value="Chromosome"/>
</dbReference>
<evidence type="ECO:0000313" key="2">
    <source>
        <dbReference type="Proteomes" id="UP000204391"/>
    </source>
</evidence>
<dbReference type="KEGG" id="vne:CFK40_08415"/>
<accession>A0A221MBL3</accession>
<dbReference type="OrthoDB" id="2986513at2"/>
<evidence type="ECO:0000313" key="1">
    <source>
        <dbReference type="EMBL" id="ASN05034.1"/>
    </source>
</evidence>
<name>A0A221MBL3_9BACI</name>
<evidence type="ECO:0008006" key="3">
    <source>
        <dbReference type="Google" id="ProtNLM"/>
    </source>
</evidence>
<reference evidence="1 2" key="1">
    <citation type="journal article" date="2003" name="Int. J. Syst. Evol. Microbiol.">
        <title>Virgibacillus carmonensis sp. nov., Virgibacillus necropolis sp. nov. and Virgibacillus picturae sp. nov., three novel species isolated from deteriorated mural paintings, transfer of the species of the genus salibacillus to Virgibacillus, as Virgibacillus marismortui comb. nov. and Virgibacillus salexigens comb. nov., and emended description of the genus Virgibacillus.</title>
        <authorList>
            <person name="Heyrman J."/>
            <person name="Logan N.A."/>
            <person name="Busse H.J."/>
            <person name="Balcaen A."/>
            <person name="Lebbe L."/>
            <person name="Rodriguez-Diaz M."/>
            <person name="Swings J."/>
            <person name="De Vos P."/>
        </authorList>
    </citation>
    <scope>NUCLEOTIDE SEQUENCE [LARGE SCALE GENOMIC DNA]</scope>
    <source>
        <strain evidence="1 2">LMG 19488</strain>
    </source>
</reference>
<organism evidence="1 2">
    <name type="scientific">Virgibacillus necropolis</name>
    <dbReference type="NCBI Taxonomy" id="163877"/>
    <lineage>
        <taxon>Bacteria</taxon>
        <taxon>Bacillati</taxon>
        <taxon>Bacillota</taxon>
        <taxon>Bacilli</taxon>
        <taxon>Bacillales</taxon>
        <taxon>Bacillaceae</taxon>
        <taxon>Virgibacillus</taxon>
    </lineage>
</organism>